<accession>A0A2T8KQA1</accession>
<reference evidence="1" key="1">
    <citation type="submission" date="2018-04" db="EMBL/GenBank/DDBJ databases">
        <title>WGS assembly of Panicum hallii.</title>
        <authorList>
            <person name="Lovell J."/>
            <person name="Jenkins J."/>
            <person name="Lowry D."/>
            <person name="Mamidi S."/>
            <person name="Sreedasyam A."/>
            <person name="Weng X."/>
            <person name="Barry K."/>
            <person name="Bonette J."/>
            <person name="Campitelli B."/>
            <person name="Daum C."/>
            <person name="Gordon S."/>
            <person name="Gould B."/>
            <person name="Lipzen A."/>
            <person name="Macqueen A."/>
            <person name="Palacio-Mejia J."/>
            <person name="Plott C."/>
            <person name="Shakirov E."/>
            <person name="Shu S."/>
            <person name="Yoshinaga Y."/>
            <person name="Zane M."/>
            <person name="Rokhsar D."/>
            <person name="Grimwood J."/>
            <person name="Schmutz J."/>
            <person name="Juenger T."/>
        </authorList>
    </citation>
    <scope>NUCLEOTIDE SEQUENCE [LARGE SCALE GENOMIC DNA]</scope>
    <source>
        <strain evidence="1">FIL2</strain>
    </source>
</reference>
<evidence type="ECO:0000313" key="1">
    <source>
        <dbReference type="EMBL" id="PVH64355.1"/>
    </source>
</evidence>
<dbReference type="Gramene" id="PVH64355">
    <property type="protein sequence ID" value="PVH64355"/>
    <property type="gene ID" value="PAHAL_2G247300"/>
</dbReference>
<dbReference type="AlphaFoldDB" id="A0A2T8KQA1"/>
<dbReference type="EMBL" id="CM008047">
    <property type="protein sequence ID" value="PVH64355.1"/>
    <property type="molecule type" value="Genomic_DNA"/>
</dbReference>
<name>A0A2T8KQA1_9POAL</name>
<sequence>MLSAVLCGYYVCQFLMKNELYRMNPKNLPEIRTANTSLTKDDIDDICADMCRFIHCEIFHESGLYYCDESELAEDKYRQLRNWDSVR</sequence>
<proteinExistence type="predicted"/>
<gene>
    <name evidence="1" type="ORF">PAHAL_2G247300</name>
</gene>
<protein>
    <submittedName>
        <fullName evidence="1">Uncharacterized protein</fullName>
    </submittedName>
</protein>
<dbReference type="Proteomes" id="UP000243499">
    <property type="component" value="Chromosome 2"/>
</dbReference>
<organism evidence="1">
    <name type="scientific">Panicum hallii</name>
    <dbReference type="NCBI Taxonomy" id="206008"/>
    <lineage>
        <taxon>Eukaryota</taxon>
        <taxon>Viridiplantae</taxon>
        <taxon>Streptophyta</taxon>
        <taxon>Embryophyta</taxon>
        <taxon>Tracheophyta</taxon>
        <taxon>Spermatophyta</taxon>
        <taxon>Magnoliopsida</taxon>
        <taxon>Liliopsida</taxon>
        <taxon>Poales</taxon>
        <taxon>Poaceae</taxon>
        <taxon>PACMAD clade</taxon>
        <taxon>Panicoideae</taxon>
        <taxon>Panicodae</taxon>
        <taxon>Paniceae</taxon>
        <taxon>Panicinae</taxon>
        <taxon>Panicum</taxon>
        <taxon>Panicum sect. Panicum</taxon>
    </lineage>
</organism>